<sequence>MSVVRLSRSVGAREELPAIIDDCGGPENVVLDHVEVGIEFTLRNAEILEAQFETPGIVTGQSTFDDPSKYRLTLLRRT</sequence>
<evidence type="ECO:0000313" key="2">
    <source>
        <dbReference type="Proteomes" id="UP001597052"/>
    </source>
</evidence>
<evidence type="ECO:0000313" key="1">
    <source>
        <dbReference type="EMBL" id="MFD1643997.1"/>
    </source>
</evidence>
<proteinExistence type="predicted"/>
<organism evidence="1 2">
    <name type="scientific">Halohasta litorea</name>
    <dbReference type="NCBI Taxonomy" id="869891"/>
    <lineage>
        <taxon>Archaea</taxon>
        <taxon>Methanobacteriati</taxon>
        <taxon>Methanobacteriota</taxon>
        <taxon>Stenosarchaea group</taxon>
        <taxon>Halobacteria</taxon>
        <taxon>Halobacteriales</taxon>
        <taxon>Haloferacaceae</taxon>
        <taxon>Halohasta</taxon>
    </lineage>
</organism>
<dbReference type="EMBL" id="JBHUDM010000017">
    <property type="protein sequence ID" value="MFD1643997.1"/>
    <property type="molecule type" value="Genomic_DNA"/>
</dbReference>
<dbReference type="AlphaFoldDB" id="A0ABD6DDF5"/>
<name>A0ABD6DDF5_9EURY</name>
<accession>A0ABD6DDF5</accession>
<keyword evidence="2" id="KW-1185">Reference proteome</keyword>
<dbReference type="Proteomes" id="UP001597052">
    <property type="component" value="Unassembled WGS sequence"/>
</dbReference>
<gene>
    <name evidence="1" type="ORF">ACFSBW_19345</name>
</gene>
<protein>
    <submittedName>
        <fullName evidence="1">Uncharacterized protein</fullName>
    </submittedName>
</protein>
<reference evidence="1 2" key="1">
    <citation type="journal article" date="2019" name="Int. J. Syst. Evol. Microbiol.">
        <title>The Global Catalogue of Microorganisms (GCM) 10K type strain sequencing project: providing services to taxonomists for standard genome sequencing and annotation.</title>
        <authorList>
            <consortium name="The Broad Institute Genomics Platform"/>
            <consortium name="The Broad Institute Genome Sequencing Center for Infectious Disease"/>
            <person name="Wu L."/>
            <person name="Ma J."/>
        </authorList>
    </citation>
    <scope>NUCLEOTIDE SEQUENCE [LARGE SCALE GENOMIC DNA]</scope>
    <source>
        <strain evidence="1 2">CGMCC 1.10593</strain>
    </source>
</reference>
<comment type="caution">
    <text evidence="1">The sequence shown here is derived from an EMBL/GenBank/DDBJ whole genome shotgun (WGS) entry which is preliminary data.</text>
</comment>